<dbReference type="SUPFAM" id="SSF51905">
    <property type="entry name" value="FAD/NAD(P)-binding domain"/>
    <property type="match status" value="1"/>
</dbReference>
<reference evidence="7" key="1">
    <citation type="journal article" date="2019" name="Int. J. Syst. Evol. Microbiol.">
        <title>The Global Catalogue of Microorganisms (GCM) 10K type strain sequencing project: providing services to taxonomists for standard genome sequencing and annotation.</title>
        <authorList>
            <consortium name="The Broad Institute Genomics Platform"/>
            <consortium name="The Broad Institute Genome Sequencing Center for Infectious Disease"/>
            <person name="Wu L."/>
            <person name="Ma J."/>
        </authorList>
    </citation>
    <scope>NUCLEOTIDE SEQUENCE [LARGE SCALE GENOMIC DNA]</scope>
    <source>
        <strain evidence="7">JCM 18302</strain>
    </source>
</reference>
<dbReference type="RefSeq" id="WP_345604432.1">
    <property type="nucleotide sequence ID" value="NZ_BAABJO010000006.1"/>
</dbReference>
<dbReference type="Gene3D" id="2.40.30.110">
    <property type="entry name" value="Aminomethyltransferase beta-barrel domains"/>
    <property type="match status" value="1"/>
</dbReference>
<dbReference type="SUPFAM" id="SSF103025">
    <property type="entry name" value="Folate-binding domain"/>
    <property type="match status" value="1"/>
</dbReference>
<feature type="domain" description="FAD dependent oxidoreductase central" evidence="5">
    <location>
        <begin position="378"/>
        <end position="433"/>
    </location>
</feature>
<feature type="domain" description="FAD dependent oxidoreductase" evidence="2">
    <location>
        <begin position="10"/>
        <end position="375"/>
    </location>
</feature>
<dbReference type="SUPFAM" id="SSF101790">
    <property type="entry name" value="Aminomethyltransferase beta-barrel domain"/>
    <property type="match status" value="1"/>
</dbReference>
<dbReference type="InterPro" id="IPR006076">
    <property type="entry name" value="FAD-dep_OxRdtase"/>
</dbReference>
<feature type="domain" description="GCVT N-terminal" evidence="3">
    <location>
        <begin position="436"/>
        <end position="707"/>
    </location>
</feature>
<dbReference type="Pfam" id="PF01571">
    <property type="entry name" value="GCV_T"/>
    <property type="match status" value="1"/>
</dbReference>
<evidence type="ECO:0000256" key="1">
    <source>
        <dbReference type="ARBA" id="ARBA00008609"/>
    </source>
</evidence>
<evidence type="ECO:0000259" key="4">
    <source>
        <dbReference type="Pfam" id="PF08669"/>
    </source>
</evidence>
<dbReference type="Gene3D" id="3.30.1360.120">
    <property type="entry name" value="Probable tRNA modification gtpase trme, domain 1"/>
    <property type="match status" value="1"/>
</dbReference>
<dbReference type="InterPro" id="IPR029043">
    <property type="entry name" value="GcvT/YgfZ_C"/>
</dbReference>
<keyword evidence="7" id="KW-1185">Reference proteome</keyword>
<dbReference type="Gene3D" id="3.30.9.10">
    <property type="entry name" value="D-Amino Acid Oxidase, subunit A, domain 2"/>
    <property type="match status" value="1"/>
</dbReference>
<dbReference type="SUPFAM" id="SSF54373">
    <property type="entry name" value="FAD-linked reductases, C-terminal domain"/>
    <property type="match status" value="1"/>
</dbReference>
<dbReference type="PANTHER" id="PTHR43757:SF2">
    <property type="entry name" value="AMINOMETHYLTRANSFERASE, MITOCHONDRIAL"/>
    <property type="match status" value="1"/>
</dbReference>
<dbReference type="Pfam" id="PF08669">
    <property type="entry name" value="GCV_T_C"/>
    <property type="match status" value="1"/>
</dbReference>
<dbReference type="EMBL" id="BAABJO010000006">
    <property type="protein sequence ID" value="GAA5116916.1"/>
    <property type="molecule type" value="Genomic_DNA"/>
</dbReference>
<dbReference type="Gene3D" id="3.30.70.1400">
    <property type="entry name" value="Aminomethyltransferase beta-barrel domains"/>
    <property type="match status" value="1"/>
</dbReference>
<sequence length="813" mass="87161">MPDVLPGRARIVIIGGGVGGASVAYHLAERGERDVLLLERSELTSGSTFHSAGLVGQLRSDPALTRMNVYSAELYRKLEAGGGEHAPGWVESGSLRLASSAERLEEIRRQAGWAARSGLPLELISAGEARELFPLMSMDGVLGAAYTPTDGHVDPSRLCYALAALARANGVTIAQRSRVVAINTTNGQVTGVRTDQGDVECEVVVDCGGMFAAEIGRLAGVRIPVVPMSHQYVVTAPLPAGSMPADRPLPSLRDPDLLVYYRQEVDGLVMGGYERQSAPWTATASSYDAVPADFNGKLLSPDWDRFSEIIENAQVRVPALVDTGIVTMINGPEAFTPDNEFCLGETEVAGFFVAAGFCAHGIAGAGGIGRVMADWILDGDPGMDLWHMDVRRFGRHYRSPGYTLSRTVENYESYYDIRYPAAERAAGRPLRTSPAYPWHAAHGAVFGEKAGWERVNHYSEPGSEQLRPRGWAGRHWSPCVEPEHRAVREAAGLFDESSFAKISISGPDAAAFCAHVFAGRVDRAPGAVVYTQALNDRGGIEMDVTVTRLAADEFLVVTGTAFGTHDLGWLRRRARLTGASVRLADVTGAEACFGLWGPQARDLLDPLTPVSLTNADFPFGTMRETTVGDVPVRAARVTFVGELGWELYCPTEYGAALWRTLADTGVRPCGYRAIESLRLEKGYRVWGADVTPETTPDEAGLGFAVRRNGEFVGRAALLAARERGPARTLRCLLLDDPRAVALGGEPVRLAGEVVGQVTSGGYGYTVARSIADAYLPAGTAEGAELDVQVDGTWEQATVAASPLYDPTGARIRA</sequence>
<dbReference type="InterPro" id="IPR027266">
    <property type="entry name" value="TrmE/GcvT-like"/>
</dbReference>
<dbReference type="InterPro" id="IPR006222">
    <property type="entry name" value="GCVT_N"/>
</dbReference>
<organism evidence="6 7">
    <name type="scientific">Pseudonocardia adelaidensis</name>
    <dbReference type="NCBI Taxonomy" id="648754"/>
    <lineage>
        <taxon>Bacteria</taxon>
        <taxon>Bacillati</taxon>
        <taxon>Actinomycetota</taxon>
        <taxon>Actinomycetes</taxon>
        <taxon>Pseudonocardiales</taxon>
        <taxon>Pseudonocardiaceae</taxon>
        <taxon>Pseudonocardia</taxon>
    </lineage>
</organism>
<dbReference type="Gene3D" id="3.50.50.60">
    <property type="entry name" value="FAD/NAD(P)-binding domain"/>
    <property type="match status" value="1"/>
</dbReference>
<protein>
    <submittedName>
        <fullName evidence="6">FAD-dependent oxidoreductase</fullName>
    </submittedName>
</protein>
<dbReference type="Proteomes" id="UP001500804">
    <property type="component" value="Unassembled WGS sequence"/>
</dbReference>
<evidence type="ECO:0000313" key="7">
    <source>
        <dbReference type="Proteomes" id="UP001500804"/>
    </source>
</evidence>
<proteinExistence type="inferred from homology"/>
<name>A0ABP9NEU7_9PSEU</name>
<dbReference type="Pfam" id="PF16350">
    <property type="entry name" value="FAO_M"/>
    <property type="match status" value="1"/>
</dbReference>
<evidence type="ECO:0000313" key="6">
    <source>
        <dbReference type="EMBL" id="GAA5116916.1"/>
    </source>
</evidence>
<dbReference type="PANTHER" id="PTHR43757">
    <property type="entry name" value="AMINOMETHYLTRANSFERASE"/>
    <property type="match status" value="1"/>
</dbReference>
<dbReference type="InterPro" id="IPR036188">
    <property type="entry name" value="FAD/NAD-bd_sf"/>
</dbReference>
<dbReference type="InterPro" id="IPR032503">
    <property type="entry name" value="FAO_M"/>
</dbReference>
<evidence type="ECO:0000259" key="5">
    <source>
        <dbReference type="Pfam" id="PF16350"/>
    </source>
</evidence>
<dbReference type="InterPro" id="IPR028896">
    <property type="entry name" value="GcvT/YgfZ/DmdA"/>
</dbReference>
<evidence type="ECO:0000259" key="2">
    <source>
        <dbReference type="Pfam" id="PF01266"/>
    </source>
</evidence>
<gene>
    <name evidence="6" type="ORF">GCM10023320_18290</name>
</gene>
<accession>A0ABP9NEU7</accession>
<comment type="caution">
    <text evidence="6">The sequence shown here is derived from an EMBL/GenBank/DDBJ whole genome shotgun (WGS) entry which is preliminary data.</text>
</comment>
<evidence type="ECO:0000259" key="3">
    <source>
        <dbReference type="Pfam" id="PF01571"/>
    </source>
</evidence>
<comment type="similarity">
    <text evidence="1">Belongs to the GcvT family.</text>
</comment>
<dbReference type="Pfam" id="PF01266">
    <property type="entry name" value="DAO"/>
    <property type="match status" value="1"/>
</dbReference>
<dbReference type="InterPro" id="IPR013977">
    <property type="entry name" value="GcvT_C"/>
</dbReference>
<feature type="domain" description="Aminomethyltransferase C-terminal" evidence="4">
    <location>
        <begin position="727"/>
        <end position="805"/>
    </location>
</feature>